<keyword evidence="2" id="KW-1185">Reference proteome</keyword>
<dbReference type="InterPro" id="IPR024572">
    <property type="entry name" value="RcnB"/>
</dbReference>
<dbReference type="Proteomes" id="UP000503162">
    <property type="component" value="Chromosome"/>
</dbReference>
<proteinExistence type="predicted"/>
<dbReference type="Pfam" id="PF11776">
    <property type="entry name" value="RcnB"/>
    <property type="match status" value="1"/>
</dbReference>
<dbReference type="EMBL" id="CP049989">
    <property type="protein sequence ID" value="QIM54635.1"/>
    <property type="molecule type" value="Genomic_DNA"/>
</dbReference>
<dbReference type="KEGG" id="hcz:G9Q37_02760"/>
<organism evidence="1 2">
    <name type="scientific">Hydrogenophaga crocea</name>
    <dbReference type="NCBI Taxonomy" id="2716225"/>
    <lineage>
        <taxon>Bacteria</taxon>
        <taxon>Pseudomonadati</taxon>
        <taxon>Pseudomonadota</taxon>
        <taxon>Betaproteobacteria</taxon>
        <taxon>Burkholderiales</taxon>
        <taxon>Comamonadaceae</taxon>
        <taxon>Hydrogenophaga</taxon>
    </lineage>
</organism>
<dbReference type="Gene3D" id="3.10.450.160">
    <property type="entry name" value="inner membrane protein cigr"/>
    <property type="match status" value="1"/>
</dbReference>
<evidence type="ECO:0000313" key="2">
    <source>
        <dbReference type="Proteomes" id="UP000503162"/>
    </source>
</evidence>
<evidence type="ECO:0000313" key="1">
    <source>
        <dbReference type="EMBL" id="QIM54635.1"/>
    </source>
</evidence>
<reference evidence="1 2" key="1">
    <citation type="submission" date="2020-03" db="EMBL/GenBank/DDBJ databases">
        <title>Hydrogenophaga sp. nov. isolated from cyanobacterial mat.</title>
        <authorList>
            <person name="Thorat V."/>
            <person name="Kirdat K."/>
            <person name="Tiwarekar B."/>
            <person name="Costa E.D."/>
            <person name="Yadav A."/>
        </authorList>
    </citation>
    <scope>NUCLEOTIDE SEQUENCE [LARGE SCALE GENOMIC DNA]</scope>
    <source>
        <strain evidence="1 2">BA0156</strain>
    </source>
</reference>
<accession>A0A6G8INM5</accession>
<sequence length="100" mass="11882">MERHVDRRVIHHGPPRHVERHIHHHGPRVVHRDVRVVHTGPRWSRGHYVPPEYRHSRYVVRHHNPRLYTPPRGHHWIQVNGDFLLVAAATGLIAHVLLNQ</sequence>
<protein>
    <submittedName>
        <fullName evidence="1">RcnB family protein</fullName>
    </submittedName>
</protein>
<dbReference type="AlphaFoldDB" id="A0A6G8INM5"/>
<gene>
    <name evidence="1" type="ORF">G9Q37_02760</name>
</gene>
<name>A0A6G8INM5_9BURK</name>